<accession>A0AAU7D5I5</accession>
<dbReference type="Pfam" id="PF22491">
    <property type="entry name" value="DUF6988"/>
    <property type="match status" value="1"/>
</dbReference>
<gene>
    <name evidence="1" type="ORF">P8936_11685</name>
</gene>
<dbReference type="AlphaFoldDB" id="A0AAU7D5I5"/>
<protein>
    <submittedName>
        <fullName evidence="1">Uncharacterized protein</fullName>
    </submittedName>
</protein>
<dbReference type="RefSeq" id="WP_348269422.1">
    <property type="nucleotide sequence ID" value="NZ_CP121195.1"/>
</dbReference>
<sequence length="209" mass="23800">MTPELEDELVNSKAITKLIDDLRVNTDYEPTPRASLTMAYAALNLEHQSAICVLIEQHHRGSAFALLRSQVEACYRGLWVQRLATDVQVEAIWKRDAEPFPRSFKLMAEAIDADLATEDLFQGIVNSSWKTLNSFTHSGLEQLSQRFNSSGDLTPNYSDAKTERLLRGSASVALLMHIPLFRIWRMERKAEVLEAWLIEKMNDPAPQKR</sequence>
<organism evidence="1">
    <name type="scientific">Edaphobacter paludis</name>
    <dbReference type="NCBI Taxonomy" id="3035702"/>
    <lineage>
        <taxon>Bacteria</taxon>
        <taxon>Pseudomonadati</taxon>
        <taxon>Acidobacteriota</taxon>
        <taxon>Terriglobia</taxon>
        <taxon>Terriglobales</taxon>
        <taxon>Acidobacteriaceae</taxon>
        <taxon>Edaphobacter</taxon>
    </lineage>
</organism>
<dbReference type="InterPro" id="IPR054257">
    <property type="entry name" value="DUF6988"/>
</dbReference>
<proteinExistence type="predicted"/>
<reference evidence="1" key="1">
    <citation type="submission" date="2023-03" db="EMBL/GenBank/DDBJ databases">
        <title>Edaphobacter sp.</title>
        <authorList>
            <person name="Huber K.J."/>
            <person name="Papendorf J."/>
            <person name="Pilke C."/>
            <person name="Bunk B."/>
            <person name="Sproeer C."/>
            <person name="Pester M."/>
        </authorList>
    </citation>
    <scope>NUCLEOTIDE SEQUENCE</scope>
    <source>
        <strain evidence="1">DSM 109920</strain>
    </source>
</reference>
<dbReference type="EMBL" id="CP121195">
    <property type="protein sequence ID" value="XBH12358.1"/>
    <property type="molecule type" value="Genomic_DNA"/>
</dbReference>
<evidence type="ECO:0000313" key="1">
    <source>
        <dbReference type="EMBL" id="XBH12358.1"/>
    </source>
</evidence>
<name>A0AAU7D5I5_9BACT</name>